<keyword evidence="2" id="KW-1185">Reference proteome</keyword>
<evidence type="ECO:0000313" key="2">
    <source>
        <dbReference type="Proteomes" id="UP000276133"/>
    </source>
</evidence>
<evidence type="ECO:0000313" key="1">
    <source>
        <dbReference type="EMBL" id="RNA33279.1"/>
    </source>
</evidence>
<gene>
    <name evidence="1" type="ORF">BpHYR1_021261</name>
</gene>
<accession>A0A3M7SC21</accession>
<protein>
    <submittedName>
        <fullName evidence="1">Uncharacterized protein</fullName>
    </submittedName>
</protein>
<feature type="non-terminal residue" evidence="1">
    <location>
        <position position="216"/>
    </location>
</feature>
<dbReference type="EMBL" id="REGN01001661">
    <property type="protein sequence ID" value="RNA33279.1"/>
    <property type="molecule type" value="Genomic_DNA"/>
</dbReference>
<reference evidence="1 2" key="1">
    <citation type="journal article" date="2018" name="Sci. Rep.">
        <title>Genomic signatures of local adaptation to the degree of environmental predictability in rotifers.</title>
        <authorList>
            <person name="Franch-Gras L."/>
            <person name="Hahn C."/>
            <person name="Garcia-Roger E.M."/>
            <person name="Carmona M.J."/>
            <person name="Serra M."/>
            <person name="Gomez A."/>
        </authorList>
    </citation>
    <scope>NUCLEOTIDE SEQUENCE [LARGE SCALE GENOMIC DNA]</scope>
    <source>
        <strain evidence="1">HYR1</strain>
    </source>
</reference>
<sequence length="216" mass="25145">MESLPSSRLVDVCNKLISGNVLMQYQALSRANTIITDLATNEVEKKRTLLKLIDSLRLIKSKNCCLALLKILLKHAKESSIDHHLLINTFLGLINSKAENSSYCLEFISELLIHFRSESVKYSMRNPTHPFVDVLRNSNESDLTSRIIYEQINFILEDKRIEWSEAYKLLRPVFIYIFMETNNLKHLMANLLLKKLEFKMDSQLVDLVNFYFNSLK</sequence>
<proteinExistence type="predicted"/>
<dbReference type="Proteomes" id="UP000276133">
    <property type="component" value="Unassembled WGS sequence"/>
</dbReference>
<dbReference type="AlphaFoldDB" id="A0A3M7SC21"/>
<organism evidence="1 2">
    <name type="scientific">Brachionus plicatilis</name>
    <name type="common">Marine rotifer</name>
    <name type="synonym">Brachionus muelleri</name>
    <dbReference type="NCBI Taxonomy" id="10195"/>
    <lineage>
        <taxon>Eukaryota</taxon>
        <taxon>Metazoa</taxon>
        <taxon>Spiralia</taxon>
        <taxon>Gnathifera</taxon>
        <taxon>Rotifera</taxon>
        <taxon>Eurotatoria</taxon>
        <taxon>Monogononta</taxon>
        <taxon>Pseudotrocha</taxon>
        <taxon>Ploima</taxon>
        <taxon>Brachionidae</taxon>
        <taxon>Brachionus</taxon>
    </lineage>
</organism>
<comment type="caution">
    <text evidence="1">The sequence shown here is derived from an EMBL/GenBank/DDBJ whole genome shotgun (WGS) entry which is preliminary data.</text>
</comment>
<name>A0A3M7SC21_BRAPC</name>